<dbReference type="AlphaFoldDB" id="A0A0A1USX3"/>
<dbReference type="InterPro" id="IPR052895">
    <property type="entry name" value="HetReg/Transcr_Mod"/>
</dbReference>
<feature type="domain" description="Heterokaryon incompatibility" evidence="2">
    <location>
        <begin position="269"/>
        <end position="413"/>
    </location>
</feature>
<dbReference type="OrthoDB" id="2157530at2759"/>
<sequence length="839" mass="93957">MSASPNAAPNQLAAALTALPPKIRTLIVFSALGLKAGVVALKDTILSKVCASVLSNIGLYGYYIPANTIFILVHLYLFFFGQTSWRTTALTLRRFASRDDADDDLTTKLFIEASQLSFYVLLSFVFRNVGAIWSFACWSFSVLSQILAFICVPAIMWMIMVDNPVQTFNSEVIRIWNFTWPKVLTGLGMAGGLVATAVRHCLRFLVKISASLVSYTDGKTAARVTTLKTYTYSALAPGEIRLLRLSKSTPWSPVQCKLVHVRLDEAVEFETISYTWGSRQTRKGLIVDGARLDVSDRVYDIVHDRASFLMTRHIWIDSICINQQDNEEKSSQVQLMRKIYGSSYHTVIWLGHGPDANDAVWFLSHLRRRIDSDETTRRQAMSLMELNIESPGWTALTRLVNHDYWARCWVIQEIAVSKKVIISYGGELITWDYFSSLMTTLFTGDPNHVWHISKIYWRSLDPLPMDAGVQIASLGRLREIIQANHSTQLFDLLISSINSTATDARDNIFAVQGISAAAETGDIMPDYNSAIERPFLRTAEYLLSKEHPSRILHLAGVGFHRNHNLQLSWVPDWSSKRLAGMLWRHPNSSSYRASGVVDEELKMMLGDDGLTLITEGVQVDCIKELGPRFFGVSENGVVKTEKFPGSFKNLADSREVALNGSLSEPYVTGISLTEAFWRTLVGDRTPSGTRPADPIFSMYYQAVEGFIKTLRKCGPDMNPLNPSLGAEEQERLGSDMTYYALDSGRFANVAGPHTRERMFATTERGYMGMIPPYSRIGDAVFIIPGAQVPFLLRRQRTADNGVSDLEGGKWQLVGESHFHGMMDGEMVPEGRVVQTMEIY</sequence>
<dbReference type="eggNOG" id="ENOG502RS9E">
    <property type="taxonomic scope" value="Eukaryota"/>
</dbReference>
<feature type="transmembrane region" description="Helical" evidence="1">
    <location>
        <begin position="105"/>
        <end position="126"/>
    </location>
</feature>
<comment type="caution">
    <text evidence="3">The sequence shown here is derived from an EMBL/GenBank/DDBJ whole genome shotgun (WGS) entry which is preliminary data.</text>
</comment>
<evidence type="ECO:0000313" key="3">
    <source>
        <dbReference type="EMBL" id="EXU98927.1"/>
    </source>
</evidence>
<evidence type="ECO:0000256" key="1">
    <source>
        <dbReference type="SAM" id="Phobius"/>
    </source>
</evidence>
<protein>
    <submittedName>
        <fullName evidence="3">Heterokaryon incompatibility protein</fullName>
    </submittedName>
</protein>
<dbReference type="PANTHER" id="PTHR24148:SF73">
    <property type="entry name" value="HET DOMAIN PROTEIN (AFU_ORTHOLOGUE AFUA_8G01020)"/>
    <property type="match status" value="1"/>
</dbReference>
<accession>A0A0A1USX3</accession>
<dbReference type="Pfam" id="PF26639">
    <property type="entry name" value="Het-6_barrel"/>
    <property type="match status" value="1"/>
</dbReference>
<reference evidence="3 4" key="1">
    <citation type="submission" date="2014-02" db="EMBL/GenBank/DDBJ databases">
        <title>The genome sequence of the entomopathogenic fungus Metarhizium robertsii ARSEF 2575.</title>
        <authorList>
            <person name="Giuliano Garisto Donzelli B."/>
            <person name="Roe B.A."/>
            <person name="Macmil S.L."/>
            <person name="Krasnoff S.B."/>
            <person name="Gibson D.M."/>
        </authorList>
    </citation>
    <scope>NUCLEOTIDE SEQUENCE [LARGE SCALE GENOMIC DNA]</scope>
    <source>
        <strain evidence="3 4">ARSEF 2575</strain>
    </source>
</reference>
<keyword evidence="1" id="KW-0472">Membrane</keyword>
<dbReference type="Proteomes" id="UP000030151">
    <property type="component" value="Unassembled WGS sequence"/>
</dbReference>
<dbReference type="EMBL" id="JELW01000022">
    <property type="protein sequence ID" value="EXU98927.1"/>
    <property type="molecule type" value="Genomic_DNA"/>
</dbReference>
<evidence type="ECO:0000259" key="2">
    <source>
        <dbReference type="Pfam" id="PF06985"/>
    </source>
</evidence>
<gene>
    <name evidence="3" type="ORF">X797_007925</name>
</gene>
<feature type="transmembrane region" description="Helical" evidence="1">
    <location>
        <begin position="62"/>
        <end position="85"/>
    </location>
</feature>
<organism evidence="3 4">
    <name type="scientific">Metarhizium robertsii</name>
    <dbReference type="NCBI Taxonomy" id="568076"/>
    <lineage>
        <taxon>Eukaryota</taxon>
        <taxon>Fungi</taxon>
        <taxon>Dikarya</taxon>
        <taxon>Ascomycota</taxon>
        <taxon>Pezizomycotina</taxon>
        <taxon>Sordariomycetes</taxon>
        <taxon>Hypocreomycetidae</taxon>
        <taxon>Hypocreales</taxon>
        <taxon>Clavicipitaceae</taxon>
        <taxon>Metarhizium</taxon>
    </lineage>
</organism>
<proteinExistence type="predicted"/>
<feature type="transmembrane region" description="Helical" evidence="1">
    <location>
        <begin position="138"/>
        <end position="160"/>
    </location>
</feature>
<dbReference type="InterPro" id="IPR010730">
    <property type="entry name" value="HET"/>
</dbReference>
<dbReference type="HOGENOM" id="CLU_004184_7_2_1"/>
<evidence type="ECO:0000313" key="4">
    <source>
        <dbReference type="Proteomes" id="UP000030151"/>
    </source>
</evidence>
<dbReference type="Pfam" id="PF06985">
    <property type="entry name" value="HET"/>
    <property type="match status" value="1"/>
</dbReference>
<dbReference type="PANTHER" id="PTHR24148">
    <property type="entry name" value="ANKYRIN REPEAT DOMAIN-CONTAINING PROTEIN 39 HOMOLOG-RELATED"/>
    <property type="match status" value="1"/>
</dbReference>
<keyword evidence="1" id="KW-1133">Transmembrane helix</keyword>
<keyword evidence="1" id="KW-0812">Transmembrane</keyword>
<name>A0A0A1USX3_9HYPO</name>